<dbReference type="InterPro" id="IPR036390">
    <property type="entry name" value="WH_DNA-bd_sf"/>
</dbReference>
<dbReference type="EnsemblBacteria" id="CAC11530">
    <property type="protein sequence ID" value="CAC11530"/>
    <property type="gene ID" value="CAC11530"/>
</dbReference>
<dbReference type="InterPro" id="IPR038723">
    <property type="entry name" value="ArnR1-like_HTH"/>
</dbReference>
<organism evidence="2 3">
    <name type="scientific">Thermoplasma acidophilum (strain ATCC 25905 / DSM 1728 / JCM 9062 / NBRC 15155 / AMRC-C165)</name>
    <dbReference type="NCBI Taxonomy" id="273075"/>
    <lineage>
        <taxon>Archaea</taxon>
        <taxon>Methanobacteriati</taxon>
        <taxon>Thermoplasmatota</taxon>
        <taxon>Thermoplasmata</taxon>
        <taxon>Thermoplasmatales</taxon>
        <taxon>Thermoplasmataceae</taxon>
        <taxon>Thermoplasma</taxon>
    </lineage>
</organism>
<dbReference type="Proteomes" id="UP000001024">
    <property type="component" value="Chromosome"/>
</dbReference>
<proteinExistence type="predicted"/>
<dbReference type="PaxDb" id="273075-Ta0386"/>
<dbReference type="InParanoid" id="Q9HL45"/>
<dbReference type="AlphaFoldDB" id="Q9HL45"/>
<dbReference type="Gene3D" id="1.10.10.10">
    <property type="entry name" value="Winged helix-like DNA-binding domain superfamily/Winged helix DNA-binding domain"/>
    <property type="match status" value="1"/>
</dbReference>
<dbReference type="HOGENOM" id="CLU_1207666_0_0_2"/>
<reference evidence="2 3" key="1">
    <citation type="journal article" date="2000" name="Nature">
        <title>The genome sequence of the thermoacidophilic scavenger Thermoplasma acidophilum.</title>
        <authorList>
            <person name="Ruepp A."/>
            <person name="Graml W."/>
            <person name="Santos-Martinez M.L."/>
            <person name="Koretke K.K."/>
            <person name="Volker C."/>
            <person name="Mewes H.W."/>
            <person name="Frishman D."/>
            <person name="Stocker S."/>
            <person name="Lupas A.N."/>
            <person name="Baumeister W."/>
        </authorList>
    </citation>
    <scope>NUCLEOTIDE SEQUENCE [LARGE SCALE GENOMIC DNA]</scope>
    <source>
        <strain evidence="3">ATCC 25905 / DSM 1728 / JCM 9062 / NBRC 15155 / AMRC-C165</strain>
    </source>
</reference>
<dbReference type="SMR" id="Q9HL45"/>
<dbReference type="SUPFAM" id="SSF46785">
    <property type="entry name" value="Winged helix' DNA-binding domain"/>
    <property type="match status" value="1"/>
</dbReference>
<keyword evidence="3" id="KW-1185">Reference proteome</keyword>
<dbReference type="Pfam" id="PF14947">
    <property type="entry name" value="HTH_45"/>
    <property type="match status" value="1"/>
</dbReference>
<evidence type="ECO:0000259" key="1">
    <source>
        <dbReference type="Pfam" id="PF14947"/>
    </source>
</evidence>
<accession>Q9HL45</accession>
<dbReference type="EMBL" id="AL445064">
    <property type="protein sequence ID" value="CAC11530.1"/>
    <property type="molecule type" value="Genomic_DNA"/>
</dbReference>
<dbReference type="InterPro" id="IPR036388">
    <property type="entry name" value="WH-like_DNA-bd_sf"/>
</dbReference>
<sequence length="229" mass="26149">MEKNGYIDPYTTVMNYLSITPGKWEIKYNENIRGISGKEHRFDAVYRSQEGEIVTVMVVLRTEDLEKRLDDFKNGSKDVRAKRKFLIVCGEINSDMVSELKSENISILMLPGMFCSQVSSYNADAGSNDAPRSLPDGGIEESQRKRSRANIIMDLIRAINENSNQIPVTRLFYACNINHRMGRSIIEDLEHAGIVILRKTGPNRNVVELTRKGISLINDYEFIREILEK</sequence>
<feature type="domain" description="ArnR1-like winged helix-turn-helix" evidence="1">
    <location>
        <begin position="145"/>
        <end position="226"/>
    </location>
</feature>
<gene>
    <name evidence="2" type="ordered locus">Ta0386</name>
</gene>
<dbReference type="STRING" id="273075.gene:9571605"/>
<evidence type="ECO:0000313" key="2">
    <source>
        <dbReference type="EMBL" id="CAC11530.1"/>
    </source>
</evidence>
<dbReference type="eggNOG" id="arCOG01063">
    <property type="taxonomic scope" value="Archaea"/>
</dbReference>
<protein>
    <recommendedName>
        <fullName evidence="1">ArnR1-like winged helix-turn-helix domain-containing protein</fullName>
    </recommendedName>
</protein>
<name>Q9HL45_THEAC</name>
<evidence type="ECO:0000313" key="3">
    <source>
        <dbReference type="Proteomes" id="UP000001024"/>
    </source>
</evidence>
<dbReference type="KEGG" id="tac:Ta0386"/>